<feature type="region of interest" description="Disordered" evidence="7">
    <location>
        <begin position="237"/>
        <end position="267"/>
    </location>
</feature>
<comment type="similarity">
    <text evidence="5">Belongs to the WD repeat cdt2 family.</text>
</comment>
<feature type="repeat" description="WD" evidence="6">
    <location>
        <begin position="435"/>
        <end position="483"/>
    </location>
</feature>
<gene>
    <name evidence="8" type="ORF">PSANT_01851</name>
</gene>
<dbReference type="PROSITE" id="PS50294">
    <property type="entry name" value="WD_REPEATS_REGION"/>
    <property type="match status" value="1"/>
</dbReference>
<dbReference type="GO" id="GO:0005634">
    <property type="term" value="C:nucleus"/>
    <property type="evidence" value="ECO:0007669"/>
    <property type="project" value="TreeGrafter"/>
</dbReference>
<dbReference type="InterPro" id="IPR051865">
    <property type="entry name" value="WD-repeat_CDT2_adapter"/>
</dbReference>
<dbReference type="SMART" id="SM00320">
    <property type="entry name" value="WD40"/>
    <property type="match status" value="5"/>
</dbReference>
<keyword evidence="2 6" id="KW-0853">WD repeat</keyword>
<evidence type="ECO:0000256" key="4">
    <source>
        <dbReference type="ARBA" id="ARBA00022786"/>
    </source>
</evidence>
<feature type="compositionally biased region" description="Polar residues" evidence="7">
    <location>
        <begin position="131"/>
        <end position="151"/>
    </location>
</feature>
<proteinExistence type="inferred from homology"/>
<dbReference type="PROSITE" id="PS50082">
    <property type="entry name" value="WD_REPEATS_2"/>
    <property type="match status" value="2"/>
</dbReference>
<dbReference type="PANTHER" id="PTHR22852:SF0">
    <property type="entry name" value="DENTICLELESS PROTEIN HOMOLOG"/>
    <property type="match status" value="1"/>
</dbReference>
<evidence type="ECO:0000256" key="2">
    <source>
        <dbReference type="ARBA" id="ARBA00022574"/>
    </source>
</evidence>
<evidence type="ECO:0000313" key="8">
    <source>
        <dbReference type="EMBL" id="SPO44166.1"/>
    </source>
</evidence>
<feature type="repeat" description="WD" evidence="6">
    <location>
        <begin position="393"/>
        <end position="434"/>
    </location>
</feature>
<organism evidence="8 9">
    <name type="scientific">Pseudozyma antarctica</name>
    <name type="common">Yeast</name>
    <name type="synonym">Candida antarctica</name>
    <dbReference type="NCBI Taxonomy" id="84753"/>
    <lineage>
        <taxon>Eukaryota</taxon>
        <taxon>Fungi</taxon>
        <taxon>Dikarya</taxon>
        <taxon>Basidiomycota</taxon>
        <taxon>Ustilaginomycotina</taxon>
        <taxon>Ustilaginomycetes</taxon>
        <taxon>Ustilaginales</taxon>
        <taxon>Ustilaginaceae</taxon>
        <taxon>Moesziomyces</taxon>
    </lineage>
</organism>
<dbReference type="InterPro" id="IPR015943">
    <property type="entry name" value="WD40/YVTN_repeat-like_dom_sf"/>
</dbReference>
<dbReference type="GO" id="GO:0030674">
    <property type="term" value="F:protein-macromolecule adaptor activity"/>
    <property type="evidence" value="ECO:0007669"/>
    <property type="project" value="TreeGrafter"/>
</dbReference>
<dbReference type="RefSeq" id="XP_014658224.1">
    <property type="nucleotide sequence ID" value="XM_014802738.1"/>
</dbReference>
<dbReference type="Pfam" id="PF00400">
    <property type="entry name" value="WD40"/>
    <property type="match status" value="2"/>
</dbReference>
<feature type="compositionally biased region" description="Polar residues" evidence="7">
    <location>
        <begin position="239"/>
        <end position="258"/>
    </location>
</feature>
<dbReference type="InterPro" id="IPR019775">
    <property type="entry name" value="WD40_repeat_CS"/>
</dbReference>
<dbReference type="SUPFAM" id="SSF50978">
    <property type="entry name" value="WD40 repeat-like"/>
    <property type="match status" value="1"/>
</dbReference>
<dbReference type="EMBL" id="OOIQ01000003">
    <property type="protein sequence ID" value="SPO44166.1"/>
    <property type="molecule type" value="Genomic_DNA"/>
</dbReference>
<keyword evidence="3" id="KW-0677">Repeat</keyword>
<evidence type="ECO:0000256" key="5">
    <source>
        <dbReference type="ARBA" id="ARBA00038344"/>
    </source>
</evidence>
<comment type="pathway">
    <text evidence="1">Protein modification; protein ubiquitination.</text>
</comment>
<dbReference type="InterPro" id="IPR036322">
    <property type="entry name" value="WD40_repeat_dom_sf"/>
</dbReference>
<keyword evidence="4" id="KW-0833">Ubl conjugation pathway</keyword>
<evidence type="ECO:0000256" key="6">
    <source>
        <dbReference type="PROSITE-ProRule" id="PRU00221"/>
    </source>
</evidence>
<protein>
    <submittedName>
        <fullName evidence="8">Uncharacterized protein</fullName>
    </submittedName>
</protein>
<evidence type="ECO:0000256" key="3">
    <source>
        <dbReference type="ARBA" id="ARBA00022737"/>
    </source>
</evidence>
<dbReference type="Proteomes" id="UP000325008">
    <property type="component" value="Unassembled WGS sequence"/>
</dbReference>
<evidence type="ECO:0000256" key="1">
    <source>
        <dbReference type="ARBA" id="ARBA00004906"/>
    </source>
</evidence>
<feature type="compositionally biased region" description="Acidic residues" evidence="7">
    <location>
        <begin position="42"/>
        <end position="53"/>
    </location>
</feature>
<dbReference type="OrthoDB" id="2096344at2759"/>
<feature type="region of interest" description="Disordered" evidence="7">
    <location>
        <begin position="1"/>
        <end position="157"/>
    </location>
</feature>
<dbReference type="AlphaFoldDB" id="A0A5C3FJ39"/>
<comment type="caution">
    <text evidence="8">The sequence shown here is derived from an EMBL/GenBank/DDBJ whole genome shotgun (WGS) entry which is preliminary data.</text>
</comment>
<sequence length="810" mass="87230">MYSPPSSPSVLASTSRHNIIPPRSNANEQRRQKSLRLFLGDQSDEDTTSDNEYDLDRFDDGDSDADSGPSTSTFRLQAGPAAAALLCSPQRKTARARAYDDEEEGSRAPFFQRAQARNQKQAASPKKPSALGSTASKQQTANSAAIPTTPTKRQKGFVVRGNVTPSRAFSIFKAAKQRSQQRQQHGLPTPPNTSPLRPIILDSCDDSPRHVLASPSQHQQTHRGLFLSSSSPISASRSQLQVMESPSRSSLTATSRHTVPQYKPSAFSAGTGNARTLSNSLFSLRTRQGLHSGHGLLSNSRHFSAARTPIFDSTSYLETFVSPASCQFQNPRSADQEILSHPISAAYSYSSRSVNPSAQWLAVGDDEGRITLLNTLPWQDPAAECFAGNPQWQASTSAAIFEVVWRFDDRSLLSGASDFSIRSWDTEYQKCTAEFEGHGGSPRTIVYDPTTNGDGGCGMVFASAGRDGTIRIWDARTSSRGHTPGCDEDSDSVGVRPVLTINAAHATTWENNSMASKGRKHARSGAAVGARGKKRAQQSLPAGVTALSYLPDGQGHKLLSGGSANGIIKCWDLRHVGQSHGATPVARVDTASASLGKRGADLPADAPISAGWQTPDLSMLGPSPSVGLRSSHGLSQIVSSSTSLFASCTGGKIHALPLSTFLDSHLVASEVQTLYEPVQCQNTLFSRMALFDDRFLAVGCNTGNIALWDVRLDRTNQMCQPQRAAEKDLFEEREYAQCEELGFAHKSTHAGGMAVLTEGHQRNTEVNAVSWANGPNGPTLSSVGDDTFIRTWYPDRDLRHTIASAEATRD</sequence>
<dbReference type="InterPro" id="IPR001680">
    <property type="entry name" value="WD40_rpt"/>
</dbReference>
<keyword evidence="9" id="KW-1185">Reference proteome</keyword>
<evidence type="ECO:0000313" key="9">
    <source>
        <dbReference type="Proteomes" id="UP000325008"/>
    </source>
</evidence>
<feature type="compositionally biased region" description="Low complexity" evidence="7">
    <location>
        <begin position="174"/>
        <end position="184"/>
    </location>
</feature>
<dbReference type="PROSITE" id="PS00678">
    <property type="entry name" value="WD_REPEATS_1"/>
    <property type="match status" value="1"/>
</dbReference>
<evidence type="ECO:0000256" key="7">
    <source>
        <dbReference type="SAM" id="MobiDB-lite"/>
    </source>
</evidence>
<name>A0A5C3FJ39_PSEA2</name>
<feature type="compositionally biased region" description="Polar residues" evidence="7">
    <location>
        <begin position="8"/>
        <end position="17"/>
    </location>
</feature>
<feature type="region of interest" description="Disordered" evidence="7">
    <location>
        <begin position="174"/>
        <end position="197"/>
    </location>
</feature>
<dbReference type="Gene3D" id="2.130.10.10">
    <property type="entry name" value="YVTN repeat-like/Quinoprotein amine dehydrogenase"/>
    <property type="match status" value="2"/>
</dbReference>
<reference evidence="8" key="1">
    <citation type="submission" date="2018-03" db="EMBL/GenBank/DDBJ databases">
        <authorList>
            <person name="Guldener U."/>
        </authorList>
    </citation>
    <scope>NUCLEOTIDE SEQUENCE [LARGE SCALE GENOMIC DNA]</scope>
    <source>
        <strain evidence="8">ATCC34888</strain>
    </source>
</reference>
<accession>A0A5C3FJ39</accession>
<dbReference type="PANTHER" id="PTHR22852">
    <property type="entry name" value="LETHAL 2 DENTICLELESS PROTEIN RETINOIC ACID-REGULATED NUCLEAR MATRIX-ASSOCIATED PROTEIN"/>
    <property type="match status" value="1"/>
</dbReference>
<dbReference type="GO" id="GO:0043161">
    <property type="term" value="P:proteasome-mediated ubiquitin-dependent protein catabolic process"/>
    <property type="evidence" value="ECO:0007669"/>
    <property type="project" value="TreeGrafter"/>
</dbReference>
<feature type="compositionally biased region" description="Low complexity" evidence="7">
    <location>
        <begin position="112"/>
        <end position="123"/>
    </location>
</feature>